<gene>
    <name evidence="1" type="ORF">K443DRAFT_673771</name>
</gene>
<dbReference type="STRING" id="1095629.A0A0C9Y9F5"/>
<keyword evidence="1" id="KW-0808">Transferase</keyword>
<keyword evidence="2" id="KW-1185">Reference proteome</keyword>
<dbReference type="InterPro" id="IPR002495">
    <property type="entry name" value="Glyco_trans_8"/>
</dbReference>
<dbReference type="InterPro" id="IPR029044">
    <property type="entry name" value="Nucleotide-diphossugar_trans"/>
</dbReference>
<proteinExistence type="predicted"/>
<sequence length="310" mass="35491">MVSGTAFAYVTLLTKTSYLPGVLVLHHGLRVVESKHPLVVMVTPSLPRSARDVLRKQGITLREVEMLQPREGVHVLAEHDVRFGDTWTKLRGFELVEFERIVLLDSDMIIRRNMDELMELDLPEDEIAAVHVCACNPRKLAHYPPDWIPENCAHTAVTHPGALPPLATPETPRPYHQLNSGTVVLNPSKELSDAIVHFLQTSDKIATFSFPDQDLLTAFFEGKWRPISWYYNALRTLRFVHPQEWSDEEVRCLHYILPDKPWKSRATLSDSPFAIVNGWWWEQFDAMIVNLECTDSEGWKLILANVDNVH</sequence>
<dbReference type="AlphaFoldDB" id="A0A0C9Y9F5"/>
<reference evidence="1 2" key="1">
    <citation type="submission" date="2014-04" db="EMBL/GenBank/DDBJ databases">
        <authorList>
            <consortium name="DOE Joint Genome Institute"/>
            <person name="Kuo A."/>
            <person name="Kohler A."/>
            <person name="Nagy L.G."/>
            <person name="Floudas D."/>
            <person name="Copeland A."/>
            <person name="Barry K.W."/>
            <person name="Cichocki N."/>
            <person name="Veneault-Fourrey C."/>
            <person name="LaButti K."/>
            <person name="Lindquist E.A."/>
            <person name="Lipzen A."/>
            <person name="Lundell T."/>
            <person name="Morin E."/>
            <person name="Murat C."/>
            <person name="Sun H."/>
            <person name="Tunlid A."/>
            <person name="Henrissat B."/>
            <person name="Grigoriev I.V."/>
            <person name="Hibbett D.S."/>
            <person name="Martin F."/>
            <person name="Nordberg H.P."/>
            <person name="Cantor M.N."/>
            <person name="Hua S.X."/>
        </authorList>
    </citation>
    <scope>NUCLEOTIDE SEQUENCE [LARGE SCALE GENOMIC DNA]</scope>
    <source>
        <strain evidence="1 2">LaAM-08-1</strain>
    </source>
</reference>
<dbReference type="Gene3D" id="3.90.550.10">
    <property type="entry name" value="Spore Coat Polysaccharide Biosynthesis Protein SpsA, Chain A"/>
    <property type="match status" value="1"/>
</dbReference>
<evidence type="ECO:0000313" key="1">
    <source>
        <dbReference type="EMBL" id="KIK06872.1"/>
    </source>
</evidence>
<protein>
    <submittedName>
        <fullName evidence="1">Glycosyltransferase family 8 protein</fullName>
    </submittedName>
</protein>
<organism evidence="1 2">
    <name type="scientific">Laccaria amethystina LaAM-08-1</name>
    <dbReference type="NCBI Taxonomy" id="1095629"/>
    <lineage>
        <taxon>Eukaryota</taxon>
        <taxon>Fungi</taxon>
        <taxon>Dikarya</taxon>
        <taxon>Basidiomycota</taxon>
        <taxon>Agaricomycotina</taxon>
        <taxon>Agaricomycetes</taxon>
        <taxon>Agaricomycetidae</taxon>
        <taxon>Agaricales</taxon>
        <taxon>Agaricineae</taxon>
        <taxon>Hydnangiaceae</taxon>
        <taxon>Laccaria</taxon>
    </lineage>
</organism>
<dbReference type="CDD" id="cd02537">
    <property type="entry name" value="GT8_Glycogenin"/>
    <property type="match status" value="1"/>
</dbReference>
<dbReference type="PANTHER" id="PTHR11183">
    <property type="entry name" value="GLYCOGENIN SUBFAMILY MEMBER"/>
    <property type="match status" value="1"/>
</dbReference>
<dbReference type="Pfam" id="PF01501">
    <property type="entry name" value="Glyco_transf_8"/>
    <property type="match status" value="1"/>
</dbReference>
<evidence type="ECO:0000313" key="2">
    <source>
        <dbReference type="Proteomes" id="UP000054477"/>
    </source>
</evidence>
<dbReference type="OrthoDB" id="2014201at2759"/>
<dbReference type="GO" id="GO:0016757">
    <property type="term" value="F:glycosyltransferase activity"/>
    <property type="evidence" value="ECO:0007669"/>
    <property type="project" value="InterPro"/>
</dbReference>
<accession>A0A0C9Y9F5</accession>
<name>A0A0C9Y9F5_9AGAR</name>
<dbReference type="HOGENOM" id="CLU_049943_0_0_1"/>
<dbReference type="EMBL" id="KN838550">
    <property type="protein sequence ID" value="KIK06872.1"/>
    <property type="molecule type" value="Genomic_DNA"/>
</dbReference>
<reference evidence="2" key="2">
    <citation type="submission" date="2015-01" db="EMBL/GenBank/DDBJ databases">
        <title>Evolutionary Origins and Diversification of the Mycorrhizal Mutualists.</title>
        <authorList>
            <consortium name="DOE Joint Genome Institute"/>
            <consortium name="Mycorrhizal Genomics Consortium"/>
            <person name="Kohler A."/>
            <person name="Kuo A."/>
            <person name="Nagy L.G."/>
            <person name="Floudas D."/>
            <person name="Copeland A."/>
            <person name="Barry K.W."/>
            <person name="Cichocki N."/>
            <person name="Veneault-Fourrey C."/>
            <person name="LaButti K."/>
            <person name="Lindquist E.A."/>
            <person name="Lipzen A."/>
            <person name="Lundell T."/>
            <person name="Morin E."/>
            <person name="Murat C."/>
            <person name="Riley R."/>
            <person name="Ohm R."/>
            <person name="Sun H."/>
            <person name="Tunlid A."/>
            <person name="Henrissat B."/>
            <person name="Grigoriev I.V."/>
            <person name="Hibbett D.S."/>
            <person name="Martin F."/>
        </authorList>
    </citation>
    <scope>NUCLEOTIDE SEQUENCE [LARGE SCALE GENOMIC DNA]</scope>
    <source>
        <strain evidence="2">LaAM-08-1</strain>
    </source>
</reference>
<dbReference type="InterPro" id="IPR050587">
    <property type="entry name" value="GNT1/Glycosyltrans_8"/>
</dbReference>
<dbReference type="Proteomes" id="UP000054477">
    <property type="component" value="Unassembled WGS sequence"/>
</dbReference>
<dbReference type="SUPFAM" id="SSF53448">
    <property type="entry name" value="Nucleotide-diphospho-sugar transferases"/>
    <property type="match status" value="1"/>
</dbReference>